<feature type="compositionally biased region" description="Polar residues" evidence="2">
    <location>
        <begin position="89"/>
        <end position="108"/>
    </location>
</feature>
<organism evidence="3 4">
    <name type="scientific">Sugiyamaella lignohabitans</name>
    <dbReference type="NCBI Taxonomy" id="796027"/>
    <lineage>
        <taxon>Eukaryota</taxon>
        <taxon>Fungi</taxon>
        <taxon>Dikarya</taxon>
        <taxon>Ascomycota</taxon>
        <taxon>Saccharomycotina</taxon>
        <taxon>Dipodascomycetes</taxon>
        <taxon>Dipodascales</taxon>
        <taxon>Trichomonascaceae</taxon>
        <taxon>Sugiyamaella</taxon>
    </lineage>
</organism>
<evidence type="ECO:0000313" key="3">
    <source>
        <dbReference type="EMBL" id="ANB15433.1"/>
    </source>
</evidence>
<feature type="compositionally biased region" description="Polar residues" evidence="2">
    <location>
        <begin position="1"/>
        <end position="16"/>
    </location>
</feature>
<evidence type="ECO:0000313" key="4">
    <source>
        <dbReference type="Proteomes" id="UP000189580"/>
    </source>
</evidence>
<dbReference type="RefSeq" id="XP_018737910.1">
    <property type="nucleotide sequence ID" value="XM_018880054.1"/>
</dbReference>
<feature type="compositionally biased region" description="Basic and acidic residues" evidence="2">
    <location>
        <begin position="206"/>
        <end position="223"/>
    </location>
</feature>
<dbReference type="OrthoDB" id="298344at2759"/>
<evidence type="ECO:0000256" key="2">
    <source>
        <dbReference type="SAM" id="MobiDB-lite"/>
    </source>
</evidence>
<keyword evidence="1" id="KW-0175">Coiled coil</keyword>
<gene>
    <name evidence="3" type="ORF">AWJ20_3060</name>
</gene>
<reference evidence="3 4" key="1">
    <citation type="submission" date="2016-02" db="EMBL/GenBank/DDBJ databases">
        <title>Complete genome sequence and transcriptome regulation of the pentose utilising yeast Sugiyamaella lignohabitans.</title>
        <authorList>
            <person name="Bellasio M."/>
            <person name="Peymann A."/>
            <person name="Valli M."/>
            <person name="Sipitzky M."/>
            <person name="Graf A."/>
            <person name="Sauer M."/>
            <person name="Marx H."/>
            <person name="Mattanovich D."/>
        </authorList>
    </citation>
    <scope>NUCLEOTIDE SEQUENCE [LARGE SCALE GENOMIC DNA]</scope>
    <source>
        <strain evidence="3 4">CBS 10342</strain>
    </source>
</reference>
<name>A0A167FKZ8_9ASCO</name>
<feature type="region of interest" description="Disordered" evidence="2">
    <location>
        <begin position="178"/>
        <end position="230"/>
    </location>
</feature>
<dbReference type="AlphaFoldDB" id="A0A167FKZ8"/>
<sequence length="663" mass="73715">MLSFEITSSPMISSKINGAKDGPILGDAVDSHGSESIPSPAPSIVTSAAQSPVIHPSTDSNEEAEGGCSSNISDSKADDGTVTKLAPISTATGKTLSHSVNITTPTEQRPSDPFNPTPSPPRRTSGRVRVTPQFYVGEPLPPPKKRKKKKTTGGASKKAKTTEIISSIDENGELVIVNGDGNPTTSGKTLPASMIPGKAKSKAKSKGKEKSDSKDDTKGEKKSKPLLKISIKSRKKVPPPSFIPIENNFPLPMIWEKLVIREFVLRFDKLCRMPTRHATSINDPNLQWNEYLYKSLIVSILKVIANDTVPVISNVKAYLGEVEKTSAESEKLWHILEELVLGYNEPGFDNDSEFQHKYGTELAVELWRLQLVRKLVVQATCTETIRLTIQHDQDELRRIQLDTIEEVKNLRASWEEQALKLTNAELQLSEADKARWKEKYLTAKQNNTNKIRKAEQNCYFLHMKYNQRTAPLGIDNIGNTYWHFQQKSNASAWGSWIIIEPNPKYETPLGDPNEKKKKTKSKKKRKEGEEDEEEKKVNDIQDGSSMPISGSSLSDTVKTEHFAASEAPETPANPIIKLDEEQATGNTANVNLSPLQTGASQEVKEKNEQIQDHLVESKPQQRLFYISGKQAISELVEWIQAQWGVVNSNLIKELDAYANKCDE</sequence>
<dbReference type="GeneID" id="30035041"/>
<protein>
    <submittedName>
        <fullName evidence="3">Uncharacterized protein</fullName>
    </submittedName>
</protein>
<feature type="region of interest" description="Disordered" evidence="2">
    <location>
        <begin position="1"/>
        <end position="164"/>
    </location>
</feature>
<evidence type="ECO:0000256" key="1">
    <source>
        <dbReference type="SAM" id="Coils"/>
    </source>
</evidence>
<accession>A0A167FKZ8</accession>
<dbReference type="EMBL" id="CP014503">
    <property type="protein sequence ID" value="ANB15433.1"/>
    <property type="molecule type" value="Genomic_DNA"/>
</dbReference>
<feature type="compositionally biased region" description="Low complexity" evidence="2">
    <location>
        <begin position="544"/>
        <end position="554"/>
    </location>
</feature>
<feature type="coiled-coil region" evidence="1">
    <location>
        <begin position="404"/>
        <end position="457"/>
    </location>
</feature>
<keyword evidence="4" id="KW-1185">Reference proteome</keyword>
<feature type="region of interest" description="Disordered" evidence="2">
    <location>
        <begin position="503"/>
        <end position="557"/>
    </location>
</feature>
<proteinExistence type="predicted"/>
<dbReference type="Proteomes" id="UP000189580">
    <property type="component" value="Chromosome b"/>
</dbReference>
<dbReference type="KEGG" id="slb:AWJ20_3060"/>
<feature type="compositionally biased region" description="Basic residues" evidence="2">
    <location>
        <begin position="515"/>
        <end position="525"/>
    </location>
</feature>